<dbReference type="SUPFAM" id="SSF56281">
    <property type="entry name" value="Metallo-hydrolase/oxidoreductase"/>
    <property type="match status" value="1"/>
</dbReference>
<dbReference type="PANTHER" id="PTHR43084">
    <property type="entry name" value="PERSULFIDE DIOXYGENASE ETHE1"/>
    <property type="match status" value="1"/>
</dbReference>
<dbReference type="Gene3D" id="3.60.15.10">
    <property type="entry name" value="Ribonuclease Z/Hydroxyacylglutathione hydrolase-like"/>
    <property type="match status" value="1"/>
</dbReference>
<dbReference type="Proteomes" id="UP001518989">
    <property type="component" value="Unassembled WGS sequence"/>
</dbReference>
<sequence length="310" mass="34587">MSGEARAMASKRPAVTGFYHQDTSSIAYVVADPVTGRCAIIDPVLDFDRAYRSTHTAFADRMVTFVREQGMVVDWILDTHPHADHFSAAAYLKDVFGAPTGIGEHVKRVQDIWRRIYHLPDLPADGSQWDRLFKDGDRFQIGHLEAEVFFSPGHTAASVTYVVCDAAFVHDTLFMPDGGTARTDFPGGDTHALYHSIQRILTLPPETRVYTGHDYQPGGREPRWESTVAEQVTHNVHLRGGVTEEAFVQMREARDRTLAFPALLLDALQINLRGGRMPEPEANGISYLKIPLNQFRSTVCAATHTVQDKL</sequence>
<reference evidence="3 4" key="1">
    <citation type="submission" date="2020-09" db="EMBL/GenBank/DDBJ databases">
        <title>Roseomonas.</title>
        <authorList>
            <person name="Zhu W."/>
        </authorList>
    </citation>
    <scope>NUCLEOTIDE SEQUENCE [LARGE SCALE GENOMIC DNA]</scope>
    <source>
        <strain evidence="3 4">573</strain>
    </source>
</reference>
<dbReference type="EMBL" id="JACTNG010000007">
    <property type="protein sequence ID" value="MBO1079998.1"/>
    <property type="molecule type" value="Genomic_DNA"/>
</dbReference>
<feature type="domain" description="Metallo-beta-lactamase" evidence="2">
    <location>
        <begin position="24"/>
        <end position="213"/>
    </location>
</feature>
<evidence type="ECO:0000313" key="3">
    <source>
        <dbReference type="EMBL" id="MBO1079998.1"/>
    </source>
</evidence>
<dbReference type="CDD" id="cd07724">
    <property type="entry name" value="POD-like_MBL-fold"/>
    <property type="match status" value="1"/>
</dbReference>
<dbReference type="InterPro" id="IPR044528">
    <property type="entry name" value="POD-like_MBL-fold"/>
</dbReference>
<dbReference type="InterPro" id="IPR036866">
    <property type="entry name" value="RibonucZ/Hydroxyglut_hydro"/>
</dbReference>
<dbReference type="PANTHER" id="PTHR43084:SF1">
    <property type="entry name" value="PERSULFIDE DIOXYGENASE ETHE1, MITOCHONDRIAL"/>
    <property type="match status" value="1"/>
</dbReference>
<evidence type="ECO:0000256" key="1">
    <source>
        <dbReference type="ARBA" id="ARBA00022723"/>
    </source>
</evidence>
<organism evidence="3 4">
    <name type="scientific">Roseomonas haemaphysalidis</name>
    <dbReference type="NCBI Taxonomy" id="2768162"/>
    <lineage>
        <taxon>Bacteria</taxon>
        <taxon>Pseudomonadati</taxon>
        <taxon>Pseudomonadota</taxon>
        <taxon>Alphaproteobacteria</taxon>
        <taxon>Acetobacterales</taxon>
        <taxon>Roseomonadaceae</taxon>
        <taxon>Roseomonas</taxon>
    </lineage>
</organism>
<dbReference type="InterPro" id="IPR001279">
    <property type="entry name" value="Metallo-B-lactamas"/>
</dbReference>
<protein>
    <submittedName>
        <fullName evidence="3">MBL fold metallo-hydrolase</fullName>
    </submittedName>
</protein>
<dbReference type="Pfam" id="PF00753">
    <property type="entry name" value="Lactamase_B"/>
    <property type="match status" value="1"/>
</dbReference>
<keyword evidence="1" id="KW-0479">Metal-binding</keyword>
<keyword evidence="4" id="KW-1185">Reference proteome</keyword>
<gene>
    <name evidence="3" type="ORF">IAI61_13240</name>
</gene>
<dbReference type="SMART" id="SM00849">
    <property type="entry name" value="Lactamase_B"/>
    <property type="match status" value="1"/>
</dbReference>
<accession>A0ABS3KTQ3</accession>
<dbReference type="InterPro" id="IPR051682">
    <property type="entry name" value="Mito_Persulfide_Diox"/>
</dbReference>
<evidence type="ECO:0000313" key="4">
    <source>
        <dbReference type="Proteomes" id="UP001518989"/>
    </source>
</evidence>
<evidence type="ECO:0000259" key="2">
    <source>
        <dbReference type="SMART" id="SM00849"/>
    </source>
</evidence>
<comment type="caution">
    <text evidence="3">The sequence shown here is derived from an EMBL/GenBank/DDBJ whole genome shotgun (WGS) entry which is preliminary data.</text>
</comment>
<name>A0ABS3KTQ3_9PROT</name>
<proteinExistence type="predicted"/>